<feature type="domain" description="RNA polymerase sigma factor 70 region 4 type 2" evidence="7">
    <location>
        <begin position="212"/>
        <end position="262"/>
    </location>
</feature>
<dbReference type="GO" id="GO:0006352">
    <property type="term" value="P:DNA-templated transcription initiation"/>
    <property type="evidence" value="ECO:0007669"/>
    <property type="project" value="InterPro"/>
</dbReference>
<proteinExistence type="inferred from homology"/>
<name>A0A7Y9EYZ2_9ACTN</name>
<feature type="region of interest" description="Disordered" evidence="5">
    <location>
        <begin position="64"/>
        <end position="89"/>
    </location>
</feature>
<evidence type="ECO:0000259" key="7">
    <source>
        <dbReference type="Pfam" id="PF08281"/>
    </source>
</evidence>
<dbReference type="InterPro" id="IPR013249">
    <property type="entry name" value="RNA_pol_sigma70_r4_t2"/>
</dbReference>
<dbReference type="Pfam" id="PF04542">
    <property type="entry name" value="Sigma70_r2"/>
    <property type="match status" value="1"/>
</dbReference>
<keyword evidence="9" id="KW-1185">Reference proteome</keyword>
<dbReference type="CDD" id="cd06171">
    <property type="entry name" value="Sigma70_r4"/>
    <property type="match status" value="1"/>
</dbReference>
<accession>A0A7Y9EYZ2</accession>
<dbReference type="GO" id="GO:0016987">
    <property type="term" value="F:sigma factor activity"/>
    <property type="evidence" value="ECO:0007669"/>
    <property type="project" value="UniProtKB-KW"/>
</dbReference>
<reference evidence="8 9" key="1">
    <citation type="submission" date="2020-07" db="EMBL/GenBank/DDBJ databases">
        <title>Sequencing the genomes of 1000 actinobacteria strains.</title>
        <authorList>
            <person name="Klenk H.-P."/>
        </authorList>
    </citation>
    <scope>NUCLEOTIDE SEQUENCE [LARGE SCALE GENOMIC DNA]</scope>
    <source>
        <strain evidence="8 9">DSM 18965</strain>
    </source>
</reference>
<dbReference type="Gene3D" id="1.10.10.10">
    <property type="entry name" value="Winged helix-like DNA-binding domain superfamily/Winged helix DNA-binding domain"/>
    <property type="match status" value="1"/>
</dbReference>
<evidence type="ECO:0000313" key="8">
    <source>
        <dbReference type="EMBL" id="NYD56577.1"/>
    </source>
</evidence>
<dbReference type="InterPro" id="IPR007627">
    <property type="entry name" value="RNA_pol_sigma70_r2"/>
</dbReference>
<dbReference type="PANTHER" id="PTHR43133:SF57">
    <property type="entry name" value="RNA POLYMERASE SIGMA-70 FACTOR"/>
    <property type="match status" value="1"/>
</dbReference>
<evidence type="ECO:0000256" key="3">
    <source>
        <dbReference type="ARBA" id="ARBA00023082"/>
    </source>
</evidence>
<dbReference type="InterPro" id="IPR039425">
    <property type="entry name" value="RNA_pol_sigma-70-like"/>
</dbReference>
<comment type="similarity">
    <text evidence="1">Belongs to the sigma-70 factor family. ECF subfamily.</text>
</comment>
<evidence type="ECO:0000256" key="2">
    <source>
        <dbReference type="ARBA" id="ARBA00023015"/>
    </source>
</evidence>
<dbReference type="Proteomes" id="UP000516957">
    <property type="component" value="Unassembled WGS sequence"/>
</dbReference>
<keyword evidence="2" id="KW-0805">Transcription regulation</keyword>
<dbReference type="InterPro" id="IPR013325">
    <property type="entry name" value="RNA_pol_sigma_r2"/>
</dbReference>
<protein>
    <submittedName>
        <fullName evidence="8">RNA polymerase sigma-70 factor (ECF subfamily)</fullName>
    </submittedName>
</protein>
<gene>
    <name evidence="8" type="ORF">BKA08_000815</name>
</gene>
<evidence type="ECO:0000256" key="4">
    <source>
        <dbReference type="ARBA" id="ARBA00023163"/>
    </source>
</evidence>
<dbReference type="SUPFAM" id="SSF88659">
    <property type="entry name" value="Sigma3 and sigma4 domains of RNA polymerase sigma factors"/>
    <property type="match status" value="1"/>
</dbReference>
<keyword evidence="3" id="KW-0731">Sigma factor</keyword>
<evidence type="ECO:0000313" key="9">
    <source>
        <dbReference type="Proteomes" id="UP000516957"/>
    </source>
</evidence>
<evidence type="ECO:0000259" key="6">
    <source>
        <dbReference type="Pfam" id="PF04542"/>
    </source>
</evidence>
<comment type="caution">
    <text evidence="8">The sequence shown here is derived from an EMBL/GenBank/DDBJ whole genome shotgun (WGS) entry which is preliminary data.</text>
</comment>
<dbReference type="EMBL" id="JACCBE010000001">
    <property type="protein sequence ID" value="NYD56577.1"/>
    <property type="molecule type" value="Genomic_DNA"/>
</dbReference>
<organism evidence="8 9">
    <name type="scientific">Nocardioides marinisabuli</name>
    <dbReference type="NCBI Taxonomy" id="419476"/>
    <lineage>
        <taxon>Bacteria</taxon>
        <taxon>Bacillati</taxon>
        <taxon>Actinomycetota</taxon>
        <taxon>Actinomycetes</taxon>
        <taxon>Propionibacteriales</taxon>
        <taxon>Nocardioidaceae</taxon>
        <taxon>Nocardioides</taxon>
    </lineage>
</organism>
<dbReference type="RefSeq" id="WP_246305112.1">
    <property type="nucleotide sequence ID" value="NZ_CP059163.1"/>
</dbReference>
<dbReference type="GO" id="GO:0003677">
    <property type="term" value="F:DNA binding"/>
    <property type="evidence" value="ECO:0007669"/>
    <property type="project" value="InterPro"/>
</dbReference>
<dbReference type="InterPro" id="IPR013324">
    <property type="entry name" value="RNA_pol_sigma_r3/r4-like"/>
</dbReference>
<dbReference type="NCBIfam" id="TIGR02937">
    <property type="entry name" value="sigma70-ECF"/>
    <property type="match status" value="1"/>
</dbReference>
<dbReference type="AlphaFoldDB" id="A0A7Y9EYZ2"/>
<evidence type="ECO:0000256" key="1">
    <source>
        <dbReference type="ARBA" id="ARBA00010641"/>
    </source>
</evidence>
<keyword evidence="4" id="KW-0804">Transcription</keyword>
<dbReference type="InterPro" id="IPR014284">
    <property type="entry name" value="RNA_pol_sigma-70_dom"/>
</dbReference>
<dbReference type="InterPro" id="IPR036388">
    <property type="entry name" value="WH-like_DNA-bd_sf"/>
</dbReference>
<evidence type="ECO:0000256" key="5">
    <source>
        <dbReference type="SAM" id="MobiDB-lite"/>
    </source>
</evidence>
<dbReference type="PANTHER" id="PTHR43133">
    <property type="entry name" value="RNA POLYMERASE ECF-TYPE SIGMA FACTO"/>
    <property type="match status" value="1"/>
</dbReference>
<dbReference type="Pfam" id="PF08281">
    <property type="entry name" value="Sigma70_r4_2"/>
    <property type="match status" value="1"/>
</dbReference>
<sequence>MAPHADVTHGFDALRRLVLRALDDALSPLAPTPALAAAALPGAPPARLVDLLLQTVADDSLHIEADPGTGVPPPGGYDDSALATSSEESADDRTRLIALVELARQGDVDAFGLLYDHYQGSVYRFLFHRTRSATLAEDLTSETFFRALRSMQGFRWQGKDFGAWLMTIARNLATDHFKAGRTRLEMTTEDMGQHDDATEGPEALVLAGLTNEILLQALTELPDEQRDCLVMRFLQGMSIAETAAVLGRSDGAIKQLQLRGVRNLAKLMPEGLR</sequence>
<dbReference type="SUPFAM" id="SSF88946">
    <property type="entry name" value="Sigma2 domain of RNA polymerase sigma factors"/>
    <property type="match status" value="1"/>
</dbReference>
<feature type="domain" description="RNA polymerase sigma-70 region 2" evidence="6">
    <location>
        <begin position="114"/>
        <end position="180"/>
    </location>
</feature>
<dbReference type="Gene3D" id="1.10.1740.10">
    <property type="match status" value="1"/>
</dbReference>